<dbReference type="Pfam" id="PF05305">
    <property type="entry name" value="DUF732"/>
    <property type="match status" value="1"/>
</dbReference>
<comment type="caution">
    <text evidence="3">The sequence shown here is derived from an EMBL/GenBank/DDBJ whole genome shotgun (WGS) entry which is preliminary data.</text>
</comment>
<feature type="region of interest" description="Disordered" evidence="1">
    <location>
        <begin position="136"/>
        <end position="224"/>
    </location>
</feature>
<dbReference type="RefSeq" id="WP_141277061.1">
    <property type="nucleotide sequence ID" value="NZ_BJNG01000005.1"/>
</dbReference>
<dbReference type="OrthoDB" id="4736847at2"/>
<name>A0A4Y3WIX7_9PSEU</name>
<evidence type="ECO:0000259" key="2">
    <source>
        <dbReference type="Pfam" id="PF05305"/>
    </source>
</evidence>
<feature type="compositionally biased region" description="Gly residues" evidence="1">
    <location>
        <begin position="1"/>
        <end position="16"/>
    </location>
</feature>
<accession>A0A4Y3WIX7</accession>
<organism evidence="3 4">
    <name type="scientific">Pseudonocardia hydrocarbonoxydans</name>
    <dbReference type="NCBI Taxonomy" id="76726"/>
    <lineage>
        <taxon>Bacteria</taxon>
        <taxon>Bacillati</taxon>
        <taxon>Actinomycetota</taxon>
        <taxon>Actinomycetes</taxon>
        <taxon>Pseudonocardiales</taxon>
        <taxon>Pseudonocardiaceae</taxon>
        <taxon>Pseudonocardia</taxon>
    </lineage>
</organism>
<dbReference type="EMBL" id="BJNG01000005">
    <property type="protein sequence ID" value="GEC18478.1"/>
    <property type="molecule type" value="Genomic_DNA"/>
</dbReference>
<keyword evidence="4" id="KW-1185">Reference proteome</keyword>
<feature type="compositionally biased region" description="Acidic residues" evidence="1">
    <location>
        <begin position="247"/>
        <end position="256"/>
    </location>
</feature>
<feature type="region of interest" description="Disordered" evidence="1">
    <location>
        <begin position="1"/>
        <end position="37"/>
    </location>
</feature>
<protein>
    <recommendedName>
        <fullName evidence="2">DUF732 domain-containing protein</fullName>
    </recommendedName>
</protein>
<evidence type="ECO:0000313" key="4">
    <source>
        <dbReference type="Proteomes" id="UP000320338"/>
    </source>
</evidence>
<feature type="domain" description="DUF732" evidence="2">
    <location>
        <begin position="378"/>
        <end position="446"/>
    </location>
</feature>
<dbReference type="AlphaFoldDB" id="A0A4Y3WIX7"/>
<feature type="compositionally biased region" description="Low complexity" evidence="1">
    <location>
        <begin position="187"/>
        <end position="210"/>
    </location>
</feature>
<reference evidence="3 4" key="1">
    <citation type="submission" date="2019-06" db="EMBL/GenBank/DDBJ databases">
        <title>Whole genome shotgun sequence of Pseudonocardia hydrocarbonoxydans NBRC 14498.</title>
        <authorList>
            <person name="Hosoyama A."/>
            <person name="Uohara A."/>
            <person name="Ohji S."/>
            <person name="Ichikawa N."/>
        </authorList>
    </citation>
    <scope>NUCLEOTIDE SEQUENCE [LARGE SCALE GENOMIC DNA]</scope>
    <source>
        <strain evidence="3 4">NBRC 14498</strain>
    </source>
</reference>
<gene>
    <name evidence="3" type="ORF">PHY01_07610</name>
</gene>
<feature type="region of interest" description="Disordered" evidence="1">
    <location>
        <begin position="243"/>
        <end position="299"/>
    </location>
</feature>
<feature type="compositionally biased region" description="Acidic residues" evidence="1">
    <location>
        <begin position="270"/>
        <end position="282"/>
    </location>
</feature>
<evidence type="ECO:0000256" key="1">
    <source>
        <dbReference type="SAM" id="MobiDB-lite"/>
    </source>
</evidence>
<proteinExistence type="predicted"/>
<dbReference type="InterPro" id="IPR007969">
    <property type="entry name" value="DUF732"/>
</dbReference>
<dbReference type="Proteomes" id="UP000320338">
    <property type="component" value="Unassembled WGS sequence"/>
</dbReference>
<evidence type="ECO:0000313" key="3">
    <source>
        <dbReference type="EMBL" id="GEC18478.1"/>
    </source>
</evidence>
<feature type="compositionally biased region" description="Low complexity" evidence="1">
    <location>
        <begin position="283"/>
        <end position="293"/>
    </location>
</feature>
<sequence>MTEIGGGRGYGGGYGADPGHHTSPGHDVPSYGQDVLSSGHDVLFSGEDVLSPARPDPAVRRQAAEANARAAEARAASAAADAKAAIELAARAAAAADAAARAAVEAGAAARAAVQADAELGVTGRPDLGDPLAVGVGTHPAPPWAAGPRHGAPEDPFHPGPPLADPAPDTDVLHHVVPAPRPEPARHAAPADAAYPDAAHPDDAPVAPGGRAERRRSAAETTVFSEPLVVDEPVTELVDATAVAQDPAEEQAEDEQPLVAAGRRRRAAADPDDDRYENDDDAPTTGASATGGRRAARRARRGLFRRRAPRLAAGAAVGALALSGVVWLNSGADTMEPAAVVEAAAPAVPQLPAAAATDAGADAPALSQGDPLSERGTEFLAALREAGVPTSQGGAAETEAAELVCGELADGVDEARIARALPASLPSVTRAEAADLVDIAQETYCTT</sequence>